<feature type="region of interest" description="Disordered" evidence="16">
    <location>
        <begin position="144"/>
        <end position="164"/>
    </location>
</feature>
<feature type="domain" description="Non-structural maintenance of chromosomes element 1 RING C4HC3-type" evidence="17">
    <location>
        <begin position="222"/>
        <end position="264"/>
    </location>
</feature>
<dbReference type="GO" id="GO:0061630">
    <property type="term" value="F:ubiquitin protein ligase activity"/>
    <property type="evidence" value="ECO:0007669"/>
    <property type="project" value="UniProtKB-EC"/>
</dbReference>
<gene>
    <name evidence="18" type="ORF">BN869_000001766_1</name>
</gene>
<keyword evidence="12 15" id="KW-0233">DNA recombination</keyword>
<evidence type="ECO:0000256" key="8">
    <source>
        <dbReference type="ARBA" id="ARBA00022763"/>
    </source>
</evidence>
<evidence type="ECO:0000256" key="3">
    <source>
        <dbReference type="ARBA" id="ARBA00010258"/>
    </source>
</evidence>
<keyword evidence="10 15" id="KW-0833">Ubl conjugation pathway</keyword>
<keyword evidence="7 15" id="KW-0479">Metal-binding</keyword>
<dbReference type="Gene3D" id="1.10.10.10">
    <property type="entry name" value="Winged helix-like DNA-binding domain superfamily/Winged helix DNA-binding domain"/>
    <property type="match status" value="1"/>
</dbReference>
<keyword evidence="8 15" id="KW-0227">DNA damage</keyword>
<dbReference type="Pfam" id="PF07574">
    <property type="entry name" value="SMC_Nse1"/>
    <property type="match status" value="1"/>
</dbReference>
<name>A0A0B7JT82_BIOOC</name>
<dbReference type="InterPro" id="IPR036388">
    <property type="entry name" value="WH-like_DNA-bd_sf"/>
</dbReference>
<dbReference type="AlphaFoldDB" id="A0A0B7JT82"/>
<dbReference type="InterPro" id="IPR011513">
    <property type="entry name" value="Nse1"/>
</dbReference>
<dbReference type="PANTHER" id="PTHR20973">
    <property type="entry name" value="NON-SMC ELEMENT 1-RELATED"/>
    <property type="match status" value="1"/>
</dbReference>
<evidence type="ECO:0000256" key="12">
    <source>
        <dbReference type="ARBA" id="ARBA00023172"/>
    </source>
</evidence>
<evidence type="ECO:0000256" key="1">
    <source>
        <dbReference type="ARBA" id="ARBA00000900"/>
    </source>
</evidence>
<keyword evidence="14 15" id="KW-0539">Nucleus</keyword>
<keyword evidence="11 15" id="KW-0862">Zinc</keyword>
<dbReference type="InterPro" id="IPR014857">
    <property type="entry name" value="Nse1_RING_C4HC3-type"/>
</dbReference>
<feature type="compositionally biased region" description="Polar residues" evidence="16">
    <location>
        <begin position="145"/>
        <end position="161"/>
    </location>
</feature>
<evidence type="ECO:0000259" key="17">
    <source>
        <dbReference type="Pfam" id="PF08746"/>
    </source>
</evidence>
<evidence type="ECO:0000256" key="6">
    <source>
        <dbReference type="ARBA" id="ARBA00022679"/>
    </source>
</evidence>
<keyword evidence="13 15" id="KW-0234">DNA repair</keyword>
<dbReference type="InterPro" id="IPR013083">
    <property type="entry name" value="Znf_RING/FYVE/PHD"/>
</dbReference>
<evidence type="ECO:0000256" key="15">
    <source>
        <dbReference type="RuleBase" id="RU368018"/>
    </source>
</evidence>
<dbReference type="Gene3D" id="3.30.40.10">
    <property type="entry name" value="Zinc/RING finger domain, C3HC4 (zinc finger)"/>
    <property type="match status" value="1"/>
</dbReference>
<evidence type="ECO:0000256" key="9">
    <source>
        <dbReference type="ARBA" id="ARBA00022771"/>
    </source>
</evidence>
<evidence type="ECO:0000256" key="11">
    <source>
        <dbReference type="ARBA" id="ARBA00022833"/>
    </source>
</evidence>
<evidence type="ECO:0000256" key="7">
    <source>
        <dbReference type="ARBA" id="ARBA00022723"/>
    </source>
</evidence>
<comment type="subcellular location">
    <subcellularLocation>
        <location evidence="2 15">Nucleus</location>
    </subcellularLocation>
</comment>
<evidence type="ECO:0000256" key="10">
    <source>
        <dbReference type="ARBA" id="ARBA00022786"/>
    </source>
</evidence>
<evidence type="ECO:0000256" key="4">
    <source>
        <dbReference type="ARBA" id="ARBA00012483"/>
    </source>
</evidence>
<evidence type="ECO:0000256" key="5">
    <source>
        <dbReference type="ARBA" id="ARBA00019422"/>
    </source>
</evidence>
<evidence type="ECO:0000256" key="14">
    <source>
        <dbReference type="ARBA" id="ARBA00023242"/>
    </source>
</evidence>
<comment type="function">
    <text evidence="15">Acts in a DNA repair pathway for removal of UV-induced DNA damage that is distinct from classical nucleotide excision repair and in repair of ionizing radiation damage. Functions in homologous recombination repair of DNA double strand breaks and in recovery of stalled replication forks.</text>
</comment>
<comment type="similarity">
    <text evidence="3 15">Belongs to the NSE1 family.</text>
</comment>
<keyword evidence="6 15" id="KW-0808">Transferase</keyword>
<proteinExistence type="inferred from homology"/>
<dbReference type="GO" id="GO:0005634">
    <property type="term" value="C:nucleus"/>
    <property type="evidence" value="ECO:0007669"/>
    <property type="project" value="UniProtKB-SubCell"/>
</dbReference>
<dbReference type="GO" id="GO:0030915">
    <property type="term" value="C:Smc5-Smc6 complex"/>
    <property type="evidence" value="ECO:0007669"/>
    <property type="project" value="UniProtKB-UniRule"/>
</dbReference>
<comment type="catalytic activity">
    <reaction evidence="1 15">
        <text>S-ubiquitinyl-[E2 ubiquitin-conjugating enzyme]-L-cysteine + [acceptor protein]-L-lysine = [E2 ubiquitin-conjugating enzyme]-L-cysteine + N(6)-ubiquitinyl-[acceptor protein]-L-lysine.</text>
        <dbReference type="EC" id="2.3.2.27"/>
    </reaction>
</comment>
<comment type="subunit">
    <text evidence="15">Component of the Smc5-Smc6 complex.</text>
</comment>
<dbReference type="GO" id="GO:0000724">
    <property type="term" value="P:double-strand break repair via homologous recombination"/>
    <property type="evidence" value="ECO:0007669"/>
    <property type="project" value="TreeGrafter"/>
</dbReference>
<evidence type="ECO:0000256" key="16">
    <source>
        <dbReference type="SAM" id="MobiDB-lite"/>
    </source>
</evidence>
<dbReference type="PANTHER" id="PTHR20973:SF0">
    <property type="entry name" value="NON-STRUCTURAL MAINTENANCE OF CHROMOSOMES ELEMENT 1 HOMOLOG"/>
    <property type="match status" value="1"/>
</dbReference>
<protein>
    <recommendedName>
        <fullName evidence="5 15">Non-structural maintenance of chromosomes element 1 homolog</fullName>
        <ecNumber evidence="4 15">2.3.2.27</ecNumber>
    </recommendedName>
</protein>
<dbReference type="GO" id="GO:0008270">
    <property type="term" value="F:zinc ion binding"/>
    <property type="evidence" value="ECO:0007669"/>
    <property type="project" value="UniProtKB-KW"/>
</dbReference>
<feature type="region of interest" description="Disordered" evidence="16">
    <location>
        <begin position="284"/>
        <end position="314"/>
    </location>
</feature>
<feature type="compositionally biased region" description="Polar residues" evidence="16">
    <location>
        <begin position="294"/>
        <end position="304"/>
    </location>
</feature>
<dbReference type="Gene3D" id="3.90.1150.220">
    <property type="match status" value="1"/>
</dbReference>
<reference evidence="18" key="1">
    <citation type="submission" date="2015-01" db="EMBL/GenBank/DDBJ databases">
        <authorList>
            <person name="Durling Mikael"/>
        </authorList>
    </citation>
    <scope>NUCLEOTIDE SEQUENCE</scope>
</reference>
<dbReference type="Pfam" id="PF08746">
    <property type="entry name" value="zf-RING-like"/>
    <property type="match status" value="1"/>
</dbReference>
<evidence type="ECO:0000256" key="2">
    <source>
        <dbReference type="ARBA" id="ARBA00004123"/>
    </source>
</evidence>
<sequence length="314" mass="35558">MEALLSSGYNNGNRAFLQAIMARGALTFDEACPIIAGIWEAEGREGRHEVTEDDFAHYLSRASEAASIYDYEIRTAIHQVTKDRIYAFVNTRSDPQTQLATTFAHDELSFIKRLFDAMFETYNSPRMEIMAITQMQAMKVARPPNRNQISDDAPEATQTSVDKGLKHSEVETTLSNLVLGGWLERSKEGFYSLTPRGLLELRPWLIETYNDDGGDWQRIKFCEACKELLTVGLRCNEPGCLLRLHEHCGDNFWRIHGGQTCPKCSTPFDGTRYVGERAVTQTDAYARGRRRPAKSTQGRRSSAMNHADEEEDDE</sequence>
<dbReference type="EMBL" id="CDPU01000003">
    <property type="protein sequence ID" value="CEO45711.1"/>
    <property type="molecule type" value="Genomic_DNA"/>
</dbReference>
<accession>A0A0B7JT82</accession>
<keyword evidence="9 15" id="KW-0863">Zinc-finger</keyword>
<dbReference type="EC" id="2.3.2.27" evidence="4 15"/>
<evidence type="ECO:0000313" key="18">
    <source>
        <dbReference type="EMBL" id="CEO45711.1"/>
    </source>
</evidence>
<evidence type="ECO:0000256" key="13">
    <source>
        <dbReference type="ARBA" id="ARBA00023204"/>
    </source>
</evidence>
<organism evidence="18">
    <name type="scientific">Bionectria ochroleuca</name>
    <name type="common">Gliocladium roseum</name>
    <dbReference type="NCBI Taxonomy" id="29856"/>
    <lineage>
        <taxon>Eukaryota</taxon>
        <taxon>Fungi</taxon>
        <taxon>Dikarya</taxon>
        <taxon>Ascomycota</taxon>
        <taxon>Pezizomycotina</taxon>
        <taxon>Sordariomycetes</taxon>
        <taxon>Hypocreomycetidae</taxon>
        <taxon>Hypocreales</taxon>
        <taxon>Bionectriaceae</taxon>
        <taxon>Clonostachys</taxon>
    </lineage>
</organism>